<gene>
    <name evidence="1" type="primary">Acey_s0069.g296</name>
    <name evidence="1" type="ORF">Y032_0069g296</name>
</gene>
<sequence length="116" mass="13235">MNMRVVETAFDQRFESNGSRWRSGSILSNSRVPFHVIEKEVERELKSAAMTAVSVVVELSTGVTTAEPLLLKVSGRNFHDRLLTTWLQLGWQVFNWWPLCPNSLTRLGFPAVNQFL</sequence>
<evidence type="ECO:0000313" key="1">
    <source>
        <dbReference type="EMBL" id="EYC07576.1"/>
    </source>
</evidence>
<dbReference type="EMBL" id="JARK01001405">
    <property type="protein sequence ID" value="EYC07576.1"/>
    <property type="molecule type" value="Genomic_DNA"/>
</dbReference>
<protein>
    <submittedName>
        <fullName evidence="1">Uncharacterized protein</fullName>
    </submittedName>
</protein>
<dbReference type="Proteomes" id="UP000024635">
    <property type="component" value="Unassembled WGS sequence"/>
</dbReference>
<organism evidence="1 2">
    <name type="scientific">Ancylostoma ceylanicum</name>
    <dbReference type="NCBI Taxonomy" id="53326"/>
    <lineage>
        <taxon>Eukaryota</taxon>
        <taxon>Metazoa</taxon>
        <taxon>Ecdysozoa</taxon>
        <taxon>Nematoda</taxon>
        <taxon>Chromadorea</taxon>
        <taxon>Rhabditida</taxon>
        <taxon>Rhabditina</taxon>
        <taxon>Rhabditomorpha</taxon>
        <taxon>Strongyloidea</taxon>
        <taxon>Ancylostomatidae</taxon>
        <taxon>Ancylostomatinae</taxon>
        <taxon>Ancylostoma</taxon>
    </lineage>
</organism>
<accession>A0A016TXV4</accession>
<dbReference type="AlphaFoldDB" id="A0A016TXV4"/>
<keyword evidence="2" id="KW-1185">Reference proteome</keyword>
<name>A0A016TXV4_9BILA</name>
<comment type="caution">
    <text evidence="1">The sequence shown here is derived from an EMBL/GenBank/DDBJ whole genome shotgun (WGS) entry which is preliminary data.</text>
</comment>
<proteinExistence type="predicted"/>
<evidence type="ECO:0000313" key="2">
    <source>
        <dbReference type="Proteomes" id="UP000024635"/>
    </source>
</evidence>
<reference evidence="2" key="1">
    <citation type="journal article" date="2015" name="Nat. Genet.">
        <title>The genome and transcriptome of the zoonotic hookworm Ancylostoma ceylanicum identify infection-specific gene families.</title>
        <authorList>
            <person name="Schwarz E.M."/>
            <person name="Hu Y."/>
            <person name="Antoshechkin I."/>
            <person name="Miller M.M."/>
            <person name="Sternberg P.W."/>
            <person name="Aroian R.V."/>
        </authorList>
    </citation>
    <scope>NUCLEOTIDE SEQUENCE</scope>
    <source>
        <strain evidence="2">HY135</strain>
    </source>
</reference>